<evidence type="ECO:0000313" key="14">
    <source>
        <dbReference type="Proteomes" id="UP000013776"/>
    </source>
</evidence>
<keyword evidence="9" id="KW-0961">Cell wall biogenesis/degradation</keyword>
<dbReference type="Pfam" id="PF03856">
    <property type="entry name" value="SUN"/>
    <property type="match status" value="1"/>
</dbReference>
<evidence type="ECO:0000256" key="6">
    <source>
        <dbReference type="ARBA" id="ARBA00022801"/>
    </source>
</evidence>
<evidence type="ECO:0000256" key="1">
    <source>
        <dbReference type="ARBA" id="ARBA00004191"/>
    </source>
</evidence>
<evidence type="ECO:0000256" key="2">
    <source>
        <dbReference type="ARBA" id="ARBA00010579"/>
    </source>
</evidence>
<dbReference type="STRING" id="1097556.R4XBL8"/>
<keyword evidence="3" id="KW-0134">Cell wall</keyword>
<dbReference type="PANTHER" id="PTHR31316:SF0">
    <property type="entry name" value="SECRETED BETA-GLUCOSIDASE SIM1-RELATED"/>
    <property type="match status" value="1"/>
</dbReference>
<feature type="chain" id="PRO_5004381427" evidence="12">
    <location>
        <begin position="21"/>
        <end position="393"/>
    </location>
</feature>
<dbReference type="eggNOG" id="ENOG502QPVV">
    <property type="taxonomic scope" value="Eukaryota"/>
</dbReference>
<proteinExistence type="inferred from homology"/>
<dbReference type="AlphaFoldDB" id="R4XBL8"/>
<keyword evidence="10" id="KW-0624">Polysaccharide degradation</keyword>
<dbReference type="InterPro" id="IPR051526">
    <property type="entry name" value="Beta-Glucosidase_SUN"/>
</dbReference>
<gene>
    <name evidence="13" type="ORF">TAPDE_003118</name>
</gene>
<dbReference type="InterPro" id="IPR005556">
    <property type="entry name" value="SUN"/>
</dbReference>
<protein>
    <submittedName>
        <fullName evidence="13">Cell wall synthesis protein psu1</fullName>
    </submittedName>
</protein>
<evidence type="ECO:0000256" key="10">
    <source>
        <dbReference type="ARBA" id="ARBA00023326"/>
    </source>
</evidence>
<keyword evidence="6" id="KW-0378">Hydrolase</keyword>
<dbReference type="PANTHER" id="PTHR31316">
    <property type="entry name" value="BETA-GLUCOSIDASE-LIKE PROTEIN NCA3, MITOCHONDRIAL-RELATED"/>
    <property type="match status" value="1"/>
</dbReference>
<dbReference type="GO" id="GO:0009277">
    <property type="term" value="C:fungal-type cell wall"/>
    <property type="evidence" value="ECO:0007669"/>
    <property type="project" value="TreeGrafter"/>
</dbReference>
<evidence type="ECO:0000256" key="11">
    <source>
        <dbReference type="SAM" id="MobiDB-lite"/>
    </source>
</evidence>
<dbReference type="Proteomes" id="UP000013776">
    <property type="component" value="Unassembled WGS sequence"/>
</dbReference>
<keyword evidence="8" id="KW-0326">Glycosidase</keyword>
<comment type="subcellular location">
    <subcellularLocation>
        <location evidence="1">Secreted</location>
        <location evidence="1">Cell wall</location>
    </subcellularLocation>
</comment>
<evidence type="ECO:0000256" key="12">
    <source>
        <dbReference type="SAM" id="SignalP"/>
    </source>
</evidence>
<evidence type="ECO:0000256" key="3">
    <source>
        <dbReference type="ARBA" id="ARBA00022512"/>
    </source>
</evidence>
<name>R4XBL8_TAPDE</name>
<dbReference type="OrthoDB" id="5339822at2759"/>
<accession>R4XBL8</accession>
<evidence type="ECO:0000256" key="8">
    <source>
        <dbReference type="ARBA" id="ARBA00023295"/>
    </source>
</evidence>
<dbReference type="GO" id="GO:0009986">
    <property type="term" value="C:cell surface"/>
    <property type="evidence" value="ECO:0007669"/>
    <property type="project" value="TreeGrafter"/>
</dbReference>
<dbReference type="GO" id="GO:0000272">
    <property type="term" value="P:polysaccharide catabolic process"/>
    <property type="evidence" value="ECO:0007669"/>
    <property type="project" value="UniProtKB-KW"/>
</dbReference>
<keyword evidence="14" id="KW-1185">Reference proteome</keyword>
<reference evidence="13 14" key="1">
    <citation type="journal article" date="2013" name="MBio">
        <title>Genome sequencing of the plant pathogen Taphrina deformans, the causal agent of peach leaf curl.</title>
        <authorList>
            <person name="Cisse O.H."/>
            <person name="Almeida J.M.G.C.F."/>
            <person name="Fonseca A."/>
            <person name="Kumar A.A."/>
            <person name="Salojaervi J."/>
            <person name="Overmyer K."/>
            <person name="Hauser P.M."/>
            <person name="Pagni M."/>
        </authorList>
    </citation>
    <scope>NUCLEOTIDE SEQUENCE [LARGE SCALE GENOMIC DNA]</scope>
    <source>
        <strain evidence="14">PYCC 5710 / ATCC 11124 / CBS 356.35 / IMI 108563 / JCM 9778 / NBRC 8474</strain>
    </source>
</reference>
<dbReference type="EMBL" id="CAHR02000116">
    <property type="protein sequence ID" value="CCG82980.1"/>
    <property type="molecule type" value="Genomic_DNA"/>
</dbReference>
<feature type="signal peptide" evidence="12">
    <location>
        <begin position="1"/>
        <end position="20"/>
    </location>
</feature>
<keyword evidence="5 12" id="KW-0732">Signal</keyword>
<evidence type="ECO:0000256" key="9">
    <source>
        <dbReference type="ARBA" id="ARBA00023316"/>
    </source>
</evidence>
<sequence length="393" mass="39993">MVTITTMVVVWETITVGVNGEPLATVQDVTTVHETVTASPTPAVVVPAAVTTSAAPVGTQKEVVAAVVTSSPAVAITTTPAATPKTATTSKAAAAATTPATTKSSSSGTAGLALQAGSVSNALANGVAPSTKFVDGTIPCGTFPESQEGILKLDYLGHGGYTGIQSGNSASPLCTEPNALCSYSCQPGMMKTQWPVNQPADGQSRGGLLCGTDGMLYLSDASKPYLCEWGQNSAYVVSDLSQGVAVCQTDYPGSENMVLPTWVAAGTTNAPLAVVKSDSYYKWKGGSTSSQFYVNNAGVSQQDGCLWGTAGSNVGNYAPLNFGAGYSSGITWLSMIPNPNTATTLNFNVKLAAAPGSTMNGECSYIKGQYVGSSATSNGCTVACTGSCYFHFY</sequence>
<dbReference type="VEuPathDB" id="FungiDB:TAPDE_003118"/>
<keyword evidence="7" id="KW-0119">Carbohydrate metabolism</keyword>
<evidence type="ECO:0000256" key="4">
    <source>
        <dbReference type="ARBA" id="ARBA00022525"/>
    </source>
</evidence>
<organism evidence="13 14">
    <name type="scientific">Taphrina deformans (strain PYCC 5710 / ATCC 11124 / CBS 356.35 / IMI 108563 / JCM 9778 / NBRC 8474)</name>
    <name type="common">Peach leaf curl fungus</name>
    <name type="synonym">Lalaria deformans</name>
    <dbReference type="NCBI Taxonomy" id="1097556"/>
    <lineage>
        <taxon>Eukaryota</taxon>
        <taxon>Fungi</taxon>
        <taxon>Dikarya</taxon>
        <taxon>Ascomycota</taxon>
        <taxon>Taphrinomycotina</taxon>
        <taxon>Taphrinomycetes</taxon>
        <taxon>Taphrinales</taxon>
        <taxon>Taphrinaceae</taxon>
        <taxon>Taphrina</taxon>
    </lineage>
</organism>
<evidence type="ECO:0000256" key="7">
    <source>
        <dbReference type="ARBA" id="ARBA00023277"/>
    </source>
</evidence>
<comment type="caution">
    <text evidence="13">The sequence shown here is derived from an EMBL/GenBank/DDBJ whole genome shotgun (WGS) entry which is preliminary data.</text>
</comment>
<dbReference type="GO" id="GO:0016798">
    <property type="term" value="F:hydrolase activity, acting on glycosyl bonds"/>
    <property type="evidence" value="ECO:0007669"/>
    <property type="project" value="UniProtKB-KW"/>
</dbReference>
<comment type="similarity">
    <text evidence="2">Belongs to the SUN family.</text>
</comment>
<evidence type="ECO:0000256" key="5">
    <source>
        <dbReference type="ARBA" id="ARBA00022729"/>
    </source>
</evidence>
<feature type="region of interest" description="Disordered" evidence="11">
    <location>
        <begin position="85"/>
        <end position="109"/>
    </location>
</feature>
<evidence type="ECO:0000313" key="13">
    <source>
        <dbReference type="EMBL" id="CCG82980.1"/>
    </source>
</evidence>
<dbReference type="GO" id="GO:0031505">
    <property type="term" value="P:fungal-type cell wall organization"/>
    <property type="evidence" value="ECO:0007669"/>
    <property type="project" value="TreeGrafter"/>
</dbReference>
<keyword evidence="4" id="KW-0964">Secreted</keyword>